<dbReference type="EMBL" id="BAAANY010000020">
    <property type="protein sequence ID" value="GAA1694789.1"/>
    <property type="molecule type" value="Genomic_DNA"/>
</dbReference>
<keyword evidence="4" id="KW-1185">Reference proteome</keyword>
<dbReference type="Pfam" id="PF07739">
    <property type="entry name" value="TipAS"/>
    <property type="match status" value="1"/>
</dbReference>
<dbReference type="PROSITE" id="PS50937">
    <property type="entry name" value="HTH_MERR_2"/>
    <property type="match status" value="1"/>
</dbReference>
<dbReference type="PANTHER" id="PTHR30204">
    <property type="entry name" value="REDOX-CYCLING DRUG-SENSING TRANSCRIPTIONAL ACTIVATOR SOXR"/>
    <property type="match status" value="1"/>
</dbReference>
<sequence>MGELAAASGLTVRALHHYDEIGLLPASARTGAGHRRYTADDVRRLYRVRALRHLGLSLEEISAVLHKTPDAAGWRSLLTAQLDQLAAEADRTARLVTHVRGLLAELDGPEVPTTRSFLSTLEAMSMFETYFDQNQRDRLAGHRSELGEPAIESARTEFLNLADELGRHRRAGTPVDDPAVRALVRRWTELAARFTGGDQRIQAAAGRMWDDNRAELSERAGWSPAEGEALVSYIRAVRSACG</sequence>
<proteinExistence type="predicted"/>
<gene>
    <name evidence="3" type="ORF">GCM10009765_50060</name>
</gene>
<dbReference type="CDD" id="cd01106">
    <property type="entry name" value="HTH_TipAL-Mta"/>
    <property type="match status" value="1"/>
</dbReference>
<reference evidence="3 4" key="1">
    <citation type="journal article" date="2019" name="Int. J. Syst. Evol. Microbiol.">
        <title>The Global Catalogue of Microorganisms (GCM) 10K type strain sequencing project: providing services to taxonomists for standard genome sequencing and annotation.</title>
        <authorList>
            <consortium name="The Broad Institute Genomics Platform"/>
            <consortium name="The Broad Institute Genome Sequencing Center for Infectious Disease"/>
            <person name="Wu L."/>
            <person name="Ma J."/>
        </authorList>
    </citation>
    <scope>NUCLEOTIDE SEQUENCE [LARGE SCALE GENOMIC DNA]</scope>
    <source>
        <strain evidence="3 4">JCM 14718</strain>
    </source>
</reference>
<dbReference type="SUPFAM" id="SSF46955">
    <property type="entry name" value="Putative DNA-binding domain"/>
    <property type="match status" value="1"/>
</dbReference>
<keyword evidence="1" id="KW-0238">DNA-binding</keyword>
<protein>
    <recommendedName>
        <fullName evidence="2">HTH merR-type domain-containing protein</fullName>
    </recommendedName>
</protein>
<dbReference type="PROSITE" id="PS00552">
    <property type="entry name" value="HTH_MERR_1"/>
    <property type="match status" value="1"/>
</dbReference>
<comment type="caution">
    <text evidence="3">The sequence shown here is derived from an EMBL/GenBank/DDBJ whole genome shotgun (WGS) entry which is preliminary data.</text>
</comment>
<dbReference type="PANTHER" id="PTHR30204:SF93">
    <property type="entry name" value="HTH MERR-TYPE DOMAIN-CONTAINING PROTEIN"/>
    <property type="match status" value="1"/>
</dbReference>
<evidence type="ECO:0000259" key="2">
    <source>
        <dbReference type="PROSITE" id="PS50937"/>
    </source>
</evidence>
<dbReference type="Proteomes" id="UP001500618">
    <property type="component" value="Unassembled WGS sequence"/>
</dbReference>
<dbReference type="SMART" id="SM00422">
    <property type="entry name" value="HTH_MERR"/>
    <property type="match status" value="1"/>
</dbReference>
<dbReference type="InterPro" id="IPR000551">
    <property type="entry name" value="MerR-type_HTH_dom"/>
</dbReference>
<evidence type="ECO:0000313" key="4">
    <source>
        <dbReference type="Proteomes" id="UP001500618"/>
    </source>
</evidence>
<organism evidence="3 4">
    <name type="scientific">Fodinicola feengrottensis</name>
    <dbReference type="NCBI Taxonomy" id="435914"/>
    <lineage>
        <taxon>Bacteria</taxon>
        <taxon>Bacillati</taxon>
        <taxon>Actinomycetota</taxon>
        <taxon>Actinomycetes</taxon>
        <taxon>Mycobacteriales</taxon>
        <taxon>Fodinicola</taxon>
    </lineage>
</organism>
<name>A0ABN2HXC4_9ACTN</name>
<dbReference type="InterPro" id="IPR047057">
    <property type="entry name" value="MerR_fam"/>
</dbReference>
<evidence type="ECO:0000256" key="1">
    <source>
        <dbReference type="ARBA" id="ARBA00023125"/>
    </source>
</evidence>
<dbReference type="Gene3D" id="1.10.1660.10">
    <property type="match status" value="1"/>
</dbReference>
<accession>A0ABN2HXC4</accession>
<feature type="domain" description="HTH merR-type" evidence="2">
    <location>
        <begin position="1"/>
        <end position="67"/>
    </location>
</feature>
<evidence type="ECO:0000313" key="3">
    <source>
        <dbReference type="EMBL" id="GAA1694789.1"/>
    </source>
</evidence>
<dbReference type="InterPro" id="IPR009061">
    <property type="entry name" value="DNA-bd_dom_put_sf"/>
</dbReference>
<dbReference type="Pfam" id="PF13411">
    <property type="entry name" value="MerR_1"/>
    <property type="match status" value="1"/>
</dbReference>
<dbReference type="InterPro" id="IPR012925">
    <property type="entry name" value="TipAS_dom"/>
</dbReference>